<name>A0ABW2ZT62_9MICO</name>
<keyword evidence="3" id="KW-1185">Reference proteome</keyword>
<evidence type="ECO:0000313" key="2">
    <source>
        <dbReference type="EMBL" id="MFD0781847.1"/>
    </source>
</evidence>
<organism evidence="2 3">
    <name type="scientific">Microbacterium koreense</name>
    <dbReference type="NCBI Taxonomy" id="323761"/>
    <lineage>
        <taxon>Bacteria</taxon>
        <taxon>Bacillati</taxon>
        <taxon>Actinomycetota</taxon>
        <taxon>Actinomycetes</taxon>
        <taxon>Micrococcales</taxon>
        <taxon>Microbacteriaceae</taxon>
        <taxon>Microbacterium</taxon>
    </lineage>
</organism>
<dbReference type="EMBL" id="JBHTIM010000001">
    <property type="protein sequence ID" value="MFD0781847.1"/>
    <property type="molecule type" value="Genomic_DNA"/>
</dbReference>
<evidence type="ECO:0000313" key="3">
    <source>
        <dbReference type="Proteomes" id="UP001597042"/>
    </source>
</evidence>
<dbReference type="RefSeq" id="WP_378749523.1">
    <property type="nucleotide sequence ID" value="NZ_JBHSSV010000001.1"/>
</dbReference>
<protein>
    <submittedName>
        <fullName evidence="2">Uncharacterized protein</fullName>
    </submittedName>
</protein>
<evidence type="ECO:0000256" key="1">
    <source>
        <dbReference type="SAM" id="SignalP"/>
    </source>
</evidence>
<keyword evidence="1" id="KW-0732">Signal</keyword>
<reference evidence="3" key="1">
    <citation type="journal article" date="2019" name="Int. J. Syst. Evol. Microbiol.">
        <title>The Global Catalogue of Microorganisms (GCM) 10K type strain sequencing project: providing services to taxonomists for standard genome sequencing and annotation.</title>
        <authorList>
            <consortium name="The Broad Institute Genomics Platform"/>
            <consortium name="The Broad Institute Genome Sequencing Center for Infectious Disease"/>
            <person name="Wu L."/>
            <person name="Ma J."/>
        </authorList>
    </citation>
    <scope>NUCLEOTIDE SEQUENCE [LARGE SCALE GENOMIC DNA]</scope>
    <source>
        <strain evidence="3">CCUG 50754</strain>
    </source>
</reference>
<feature type="signal peptide" evidence="1">
    <location>
        <begin position="1"/>
        <end position="33"/>
    </location>
</feature>
<feature type="chain" id="PRO_5045299909" evidence="1">
    <location>
        <begin position="34"/>
        <end position="134"/>
    </location>
</feature>
<accession>A0ABW2ZT62</accession>
<sequence length="134" mass="13683">MNKRVRTGIAGASIAALGLAGALMIGPASPASAAAPTCQPASTYEVDGSTGHVIFYPTARCDGATVSLVVEGFSIETGSSSIFYDGRPAGTYPGYGVSIPLDGPGEYCVVVSAVWTWAHGLYDEQASAKNCVYL</sequence>
<proteinExistence type="predicted"/>
<gene>
    <name evidence="2" type="ORF">ACFQZV_11150</name>
</gene>
<comment type="caution">
    <text evidence="2">The sequence shown here is derived from an EMBL/GenBank/DDBJ whole genome shotgun (WGS) entry which is preliminary data.</text>
</comment>
<dbReference type="Proteomes" id="UP001597042">
    <property type="component" value="Unassembled WGS sequence"/>
</dbReference>